<sequence length="63" mass="7106">MTQHIPDRGEWARMLTEPVDFSMEDAGISEDLLRVSRFARLIDVRAGRDRDAPYNAGIAIGMD</sequence>
<protein>
    <submittedName>
        <fullName evidence="1">Uncharacterized protein</fullName>
    </submittedName>
</protein>
<dbReference type="Proteomes" id="UP000772591">
    <property type="component" value="Unassembled WGS sequence"/>
</dbReference>
<organism evidence="1 2">
    <name type="scientific">Pseudomonas gregormendelii</name>
    <dbReference type="NCBI Taxonomy" id="1628277"/>
    <lineage>
        <taxon>Bacteria</taxon>
        <taxon>Pseudomonadati</taxon>
        <taxon>Pseudomonadota</taxon>
        <taxon>Gammaproteobacteria</taxon>
        <taxon>Pseudomonadales</taxon>
        <taxon>Pseudomonadaceae</taxon>
        <taxon>Pseudomonas</taxon>
    </lineage>
</organism>
<comment type="caution">
    <text evidence="1">The sequence shown here is derived from an EMBL/GenBank/DDBJ whole genome shotgun (WGS) entry which is preliminary data.</text>
</comment>
<gene>
    <name evidence="1" type="ORF">IMW75_19190</name>
</gene>
<keyword evidence="2" id="KW-1185">Reference proteome</keyword>
<proteinExistence type="predicted"/>
<evidence type="ECO:0000313" key="2">
    <source>
        <dbReference type="Proteomes" id="UP000772591"/>
    </source>
</evidence>
<accession>A0ABS3AJP3</accession>
<evidence type="ECO:0000313" key="1">
    <source>
        <dbReference type="EMBL" id="MBN3967392.1"/>
    </source>
</evidence>
<dbReference type="RefSeq" id="WP_205893467.1">
    <property type="nucleotide sequence ID" value="NZ_JADEVO010000029.1"/>
</dbReference>
<reference evidence="1 2" key="1">
    <citation type="journal article" date="2021" name="Int. J. Syst. Evol. Microbiol.">
        <title>Pseudomonas piscium sp. nov., Pseudomonas pisciculturae sp. nov., Pseudomonas mucoides sp. nov. and Pseudomonas neuropathica sp. nov. isolated from rainbow trout.</title>
        <authorList>
            <person name="Duman M."/>
            <person name="Mulet M."/>
            <person name="Altun S."/>
            <person name="Saticioglu I.B."/>
            <person name="Gomila M."/>
            <person name="Lalucat J."/>
            <person name="Garcia-Valdes E."/>
        </authorList>
    </citation>
    <scope>NUCLEOTIDE SEQUENCE [LARGE SCALE GENOMIC DNA]</scope>
    <source>
        <strain evidence="1 2">LMG 28632</strain>
    </source>
</reference>
<name>A0ABS3AJP3_9PSED</name>
<dbReference type="EMBL" id="JADEVO010000029">
    <property type="protein sequence ID" value="MBN3967392.1"/>
    <property type="molecule type" value="Genomic_DNA"/>
</dbReference>